<feature type="compositionally biased region" description="Polar residues" evidence="8">
    <location>
        <begin position="1"/>
        <end position="19"/>
    </location>
</feature>
<dbReference type="Pfam" id="PF00498">
    <property type="entry name" value="FHA"/>
    <property type="match status" value="1"/>
</dbReference>
<keyword evidence="2" id="KW-0723">Serine/threonine-protein kinase</keyword>
<dbReference type="PROSITE" id="PS00108">
    <property type="entry name" value="PROTEIN_KINASE_ST"/>
    <property type="match status" value="1"/>
</dbReference>
<keyword evidence="5" id="KW-0418">Kinase</keyword>
<keyword evidence="3" id="KW-0808">Transferase</keyword>
<keyword evidence="6 7" id="KW-0067">ATP-binding</keyword>
<dbReference type="Proteomes" id="UP000041254">
    <property type="component" value="Unassembled WGS sequence"/>
</dbReference>
<proteinExistence type="predicted"/>
<dbReference type="Pfam" id="PF00069">
    <property type="entry name" value="Pkinase"/>
    <property type="match status" value="1"/>
</dbReference>
<dbReference type="Gene3D" id="2.60.200.20">
    <property type="match status" value="1"/>
</dbReference>
<dbReference type="InterPro" id="IPR017441">
    <property type="entry name" value="Protein_kinase_ATP_BS"/>
</dbReference>
<dbReference type="PROSITE" id="PS50011">
    <property type="entry name" value="PROTEIN_KINASE_DOM"/>
    <property type="match status" value="1"/>
</dbReference>
<dbReference type="PANTHER" id="PTHR24345">
    <property type="entry name" value="SERINE/THREONINE-PROTEIN KINASE PLK"/>
    <property type="match status" value="1"/>
</dbReference>
<feature type="binding site" evidence="7">
    <location>
        <position position="241"/>
    </location>
    <ligand>
        <name>ATP</name>
        <dbReference type="ChEBI" id="CHEBI:30616"/>
    </ligand>
</feature>
<evidence type="ECO:0000256" key="7">
    <source>
        <dbReference type="PROSITE-ProRule" id="PRU10141"/>
    </source>
</evidence>
<feature type="compositionally biased region" description="Low complexity" evidence="8">
    <location>
        <begin position="578"/>
        <end position="591"/>
    </location>
</feature>
<feature type="region of interest" description="Disordered" evidence="8">
    <location>
        <begin position="492"/>
        <end position="608"/>
    </location>
</feature>
<dbReference type="GO" id="GO:0005524">
    <property type="term" value="F:ATP binding"/>
    <property type="evidence" value="ECO:0007669"/>
    <property type="project" value="UniProtKB-UniRule"/>
</dbReference>
<dbReference type="CDD" id="cd05117">
    <property type="entry name" value="STKc_CAMK"/>
    <property type="match status" value="1"/>
</dbReference>
<evidence type="ECO:0000313" key="11">
    <source>
        <dbReference type="EMBL" id="CEM35095.1"/>
    </source>
</evidence>
<feature type="compositionally biased region" description="Basic and acidic residues" evidence="8">
    <location>
        <begin position="549"/>
        <end position="559"/>
    </location>
</feature>
<dbReference type="STRING" id="1169540.A0A0G4GWH5"/>
<reference evidence="11 12" key="1">
    <citation type="submission" date="2014-11" db="EMBL/GenBank/DDBJ databases">
        <authorList>
            <person name="Zhu J."/>
            <person name="Qi W."/>
            <person name="Song R."/>
        </authorList>
    </citation>
    <scope>NUCLEOTIDE SEQUENCE [LARGE SCALE GENOMIC DNA]</scope>
</reference>
<dbReference type="SUPFAM" id="SSF56112">
    <property type="entry name" value="Protein kinase-like (PK-like)"/>
    <property type="match status" value="1"/>
</dbReference>
<dbReference type="AlphaFoldDB" id="A0A0G4GWH5"/>
<dbReference type="OrthoDB" id="407410at2759"/>
<comment type="subunit">
    <text evidence="1">Monomer.</text>
</comment>
<feature type="compositionally biased region" description="Gly residues" evidence="8">
    <location>
        <begin position="592"/>
        <end position="602"/>
    </location>
</feature>
<dbReference type="CDD" id="cd00060">
    <property type="entry name" value="FHA"/>
    <property type="match status" value="1"/>
</dbReference>
<dbReference type="PROSITE" id="PS50006">
    <property type="entry name" value="FHA_DOMAIN"/>
    <property type="match status" value="1"/>
</dbReference>
<evidence type="ECO:0000259" key="10">
    <source>
        <dbReference type="PROSITE" id="PS50011"/>
    </source>
</evidence>
<evidence type="ECO:0000259" key="9">
    <source>
        <dbReference type="PROSITE" id="PS50006"/>
    </source>
</evidence>
<dbReference type="InParanoid" id="A0A0G4GWH5"/>
<dbReference type="GO" id="GO:0005634">
    <property type="term" value="C:nucleus"/>
    <property type="evidence" value="ECO:0007669"/>
    <property type="project" value="TreeGrafter"/>
</dbReference>
<dbReference type="EMBL" id="CDMY01000840">
    <property type="protein sequence ID" value="CEM35095.1"/>
    <property type="molecule type" value="Genomic_DNA"/>
</dbReference>
<dbReference type="GO" id="GO:0004674">
    <property type="term" value="F:protein serine/threonine kinase activity"/>
    <property type="evidence" value="ECO:0007669"/>
    <property type="project" value="UniProtKB-KW"/>
</dbReference>
<evidence type="ECO:0000256" key="2">
    <source>
        <dbReference type="ARBA" id="ARBA00022527"/>
    </source>
</evidence>
<dbReference type="InterPro" id="IPR011009">
    <property type="entry name" value="Kinase-like_dom_sf"/>
</dbReference>
<name>A0A0G4GWH5_VITBC</name>
<dbReference type="InterPro" id="IPR000253">
    <property type="entry name" value="FHA_dom"/>
</dbReference>
<evidence type="ECO:0000256" key="1">
    <source>
        <dbReference type="ARBA" id="ARBA00011245"/>
    </source>
</evidence>
<organism evidence="11 12">
    <name type="scientific">Vitrella brassicaformis (strain CCMP3155)</name>
    <dbReference type="NCBI Taxonomy" id="1169540"/>
    <lineage>
        <taxon>Eukaryota</taxon>
        <taxon>Sar</taxon>
        <taxon>Alveolata</taxon>
        <taxon>Colpodellida</taxon>
        <taxon>Vitrellaceae</taxon>
        <taxon>Vitrella</taxon>
    </lineage>
</organism>
<dbReference type="SMART" id="SM00240">
    <property type="entry name" value="FHA"/>
    <property type="match status" value="1"/>
</dbReference>
<sequence>MQPQTSPRVYECSQPTQQYEIPDVPEEEPPANPMLSAHDVVAKLEKLDLNDSYGAYEWRSSVLHEDQSDEAAIAIGRAAQCDLRISDNRVSGCHVRIRWNRGLRQFHICDSSSNGTWVDNGRQCESGERFVRLPKGQWMPLKHNQCISLVVPFPEYDRGVWDAECKILEAKKKEDKSINRRATPFIGAWQFVLKEQLQAYSSAMGDKINDKYDKKCPIGSGNFSQVYLAFRKKDGLKVAIKAIDTKRFEKFRAKKKSNLDIESEVLTLSSLKHENILKFIECVREEDIIYLVTEILDGGDLLEYCLAHERVEEELAKLWFKGIAEGVKYLHTKGIVHRDLKPENILLTDKTIFGVPKIADFGLATVRQAESSLKTLCGTPHYYAPELIDTQKKRVDGYGPEVDIWSLGCILYIMLSGNPPFEDDGLYWQIQNAIYTVDGGVWDHISEEGKDLVTKMMCVDPKQRITIDAILSHPWVLSATDAMNHLLNLRPPHTHPSYTRPNDYDPFPSPRPPQLQPPAKRPAPAPPNNDMPPPPVPFALRAAAAADGGRTDNTERDVSTAESSGNAGRAKRRKQGESEGASSAAAAAAAAAGGGGGGGEGEGPNEKA</sequence>
<dbReference type="InterPro" id="IPR008271">
    <property type="entry name" value="Ser/Thr_kinase_AS"/>
</dbReference>
<dbReference type="SUPFAM" id="SSF49879">
    <property type="entry name" value="SMAD/FHA domain"/>
    <property type="match status" value="1"/>
</dbReference>
<evidence type="ECO:0000256" key="6">
    <source>
        <dbReference type="ARBA" id="ARBA00022840"/>
    </source>
</evidence>
<evidence type="ECO:0000256" key="5">
    <source>
        <dbReference type="ARBA" id="ARBA00022777"/>
    </source>
</evidence>
<keyword evidence="12" id="KW-1185">Reference proteome</keyword>
<dbReference type="InterPro" id="IPR000719">
    <property type="entry name" value="Prot_kinase_dom"/>
</dbReference>
<dbReference type="Gene3D" id="1.10.510.10">
    <property type="entry name" value="Transferase(Phosphotransferase) domain 1"/>
    <property type="match status" value="1"/>
</dbReference>
<dbReference type="OMA" id="LENIIMC"/>
<dbReference type="InterPro" id="IPR008984">
    <property type="entry name" value="SMAD_FHA_dom_sf"/>
</dbReference>
<feature type="domain" description="FHA" evidence="9">
    <location>
        <begin position="73"/>
        <end position="123"/>
    </location>
</feature>
<feature type="region of interest" description="Disordered" evidence="8">
    <location>
        <begin position="1"/>
        <end position="32"/>
    </location>
</feature>
<evidence type="ECO:0000313" key="12">
    <source>
        <dbReference type="Proteomes" id="UP000041254"/>
    </source>
</evidence>
<keyword evidence="4 7" id="KW-0547">Nucleotide-binding</keyword>
<protein>
    <submittedName>
        <fullName evidence="11">Uncharacterized protein</fullName>
    </submittedName>
</protein>
<dbReference type="SMART" id="SM00220">
    <property type="entry name" value="S_TKc"/>
    <property type="match status" value="1"/>
</dbReference>
<evidence type="ECO:0000256" key="3">
    <source>
        <dbReference type="ARBA" id="ARBA00022679"/>
    </source>
</evidence>
<dbReference type="VEuPathDB" id="CryptoDB:Vbra_18854"/>
<accession>A0A0G4GWH5</accession>
<dbReference type="PROSITE" id="PS00107">
    <property type="entry name" value="PROTEIN_KINASE_ATP"/>
    <property type="match status" value="1"/>
</dbReference>
<evidence type="ECO:0000256" key="8">
    <source>
        <dbReference type="SAM" id="MobiDB-lite"/>
    </source>
</evidence>
<gene>
    <name evidence="11" type="ORF">Vbra_18854</name>
</gene>
<dbReference type="PhylomeDB" id="A0A0G4GWH5"/>
<dbReference type="FunFam" id="1.10.510.10:FF:000571">
    <property type="entry name" value="Maternal embryonic leucine zipper kinase"/>
    <property type="match status" value="1"/>
</dbReference>
<dbReference type="PANTHER" id="PTHR24345:SF91">
    <property type="entry name" value="SERINE_THREONINE-PROTEIN KINASE PLK4"/>
    <property type="match status" value="1"/>
</dbReference>
<evidence type="ECO:0000256" key="4">
    <source>
        <dbReference type="ARBA" id="ARBA00022741"/>
    </source>
</evidence>
<feature type="compositionally biased region" description="Pro residues" evidence="8">
    <location>
        <begin position="507"/>
        <end position="537"/>
    </location>
</feature>
<feature type="domain" description="Protein kinase" evidence="10">
    <location>
        <begin position="212"/>
        <end position="476"/>
    </location>
</feature>